<accession>A0A2M7DQR5</accession>
<name>A0A2M7DQR5_9BACT</name>
<reference evidence="2" key="1">
    <citation type="submission" date="2017-09" db="EMBL/GenBank/DDBJ databases">
        <title>Depth-based differentiation of microbial function through sediment-hosted aquifers and enrichment of novel symbionts in the deep terrestrial subsurface.</title>
        <authorList>
            <person name="Probst A.J."/>
            <person name="Ladd B."/>
            <person name="Jarett J.K."/>
            <person name="Geller-Mcgrath D.E."/>
            <person name="Sieber C.M.K."/>
            <person name="Emerson J.B."/>
            <person name="Anantharaman K."/>
            <person name="Thomas B.C."/>
            <person name="Malmstrom R."/>
            <person name="Stieglmeier M."/>
            <person name="Klingl A."/>
            <person name="Woyke T."/>
            <person name="Ryan C.M."/>
            <person name="Banfield J.F."/>
        </authorList>
    </citation>
    <scope>NUCLEOTIDE SEQUENCE [LARGE SCALE GENOMIC DNA]</scope>
</reference>
<organism evidence="1 2">
    <name type="scientific">Candidatus Falkowbacteria bacterium CG02_land_8_20_14_3_00_36_14</name>
    <dbReference type="NCBI Taxonomy" id="1974560"/>
    <lineage>
        <taxon>Bacteria</taxon>
        <taxon>Candidatus Falkowiibacteriota</taxon>
    </lineage>
</organism>
<protein>
    <submittedName>
        <fullName evidence="1">Uncharacterized protein</fullName>
    </submittedName>
</protein>
<dbReference type="AlphaFoldDB" id="A0A2M7DQR5"/>
<gene>
    <name evidence="1" type="ORF">COS18_00330</name>
</gene>
<evidence type="ECO:0000313" key="1">
    <source>
        <dbReference type="EMBL" id="PIV52133.1"/>
    </source>
</evidence>
<proteinExistence type="predicted"/>
<dbReference type="EMBL" id="PETS01000005">
    <property type="protein sequence ID" value="PIV52133.1"/>
    <property type="molecule type" value="Genomic_DNA"/>
</dbReference>
<sequence length="73" mass="8737">MEIAGRTERYWCPIKYANNLKEHHSQYSKFVDYLDAKNYRGKLGELRDFSDILETEKKIATLPRNKMNRKDVV</sequence>
<dbReference type="Proteomes" id="UP000228896">
    <property type="component" value="Unassembled WGS sequence"/>
</dbReference>
<evidence type="ECO:0000313" key="2">
    <source>
        <dbReference type="Proteomes" id="UP000228896"/>
    </source>
</evidence>
<comment type="caution">
    <text evidence="1">The sequence shown here is derived from an EMBL/GenBank/DDBJ whole genome shotgun (WGS) entry which is preliminary data.</text>
</comment>